<dbReference type="OMA" id="LCIPAIW"/>
<dbReference type="GeneID" id="29110917"/>
<dbReference type="InterPro" id="IPR043129">
    <property type="entry name" value="ATPase_NBD"/>
</dbReference>
<dbReference type="EMBL" id="KV441482">
    <property type="protein sequence ID" value="OAG18879.1"/>
    <property type="molecule type" value="Genomic_DNA"/>
</dbReference>
<dbReference type="SUPFAM" id="SSF53067">
    <property type="entry name" value="Actin-like ATPase domain"/>
    <property type="match status" value="2"/>
</dbReference>
<sequence>MAEDMSDVKSSKGRIIRRPVNENFVTLKIRRPKKRRTSHPCLVPQVSNMPDSGADNTILRDSVKRMKAAHNIARQTSEATQPSVMVTDRPTEPDYRIALDFGTTYTSVAFARKGDPTIHTIDQWDGDSCQQSDYRQVPTESVYSLASRLHGYKAQSWQDELKPNDRIVAHVRRMKLLLDDTGCAWTRDAKGDVAKEVQKLKAHCLIESEHDIIRHILIYYFHHIKQTLEMADSFIDDKSVELTFSVPVCWSTMANALMSKCIESAMQESGFGLIRDQRGSTVNLFMVNEAEAGASYALESNQRDGVIKRLGVFLLVDSGGGTTDLGLYRTTEVEPLRLEKEINPPSGAMCGSSDLNERMRAFALSDLRDQEYLAATGTIEAIVDDYIMPKFENEHKRSFQWRNRSQRFRFPLLGLRASHNNRRLLDGRYVLDYDDMWDIFKPSLEIIRDLMEEQISSASTKNIVVDSIVVIGGFGDSPALREYLRIWLNSFNHRNGSLIDMKFALANKGASAIAMGAIMRAQNKQLGPERIPTQSIGIYRHINWEEDSTDPCITKQKAQKDGEGEYVIKNTILWILKKGHDVIPRVHRVEAVVRHLFSEDTRYWKGQELLFISDSCTEDYWQRTSKHNKGRTTQLGKVVFDVTDLKEHHVKAHKEKGLSTQDLKIRVEVLLQIEIIGRDLKFFVRWPANREGKLLPASRSSFSLAAAFKPGTE</sequence>
<dbReference type="KEGG" id="aalt:CC77DRAFT_1021752"/>
<dbReference type="RefSeq" id="XP_018384300.1">
    <property type="nucleotide sequence ID" value="XM_018525323.1"/>
</dbReference>
<keyword evidence="2" id="KW-1185">Reference proteome</keyword>
<accession>A0A177DJ63</accession>
<gene>
    <name evidence="1" type="ORF">CC77DRAFT_1021752</name>
</gene>
<dbReference type="PANTHER" id="PTHR42749">
    <property type="entry name" value="CELL SHAPE-DETERMINING PROTEIN MREB"/>
    <property type="match status" value="1"/>
</dbReference>
<dbReference type="VEuPathDB" id="FungiDB:CC77DRAFT_1021752"/>
<name>A0A177DJ63_ALTAL</name>
<protein>
    <recommendedName>
        <fullName evidence="3">Actin-like ATPase domain-containing protein</fullName>
    </recommendedName>
</protein>
<proteinExistence type="predicted"/>
<evidence type="ECO:0000313" key="1">
    <source>
        <dbReference type="EMBL" id="OAG18879.1"/>
    </source>
</evidence>
<evidence type="ECO:0008006" key="3">
    <source>
        <dbReference type="Google" id="ProtNLM"/>
    </source>
</evidence>
<dbReference type="STRING" id="5599.A0A177DJ63"/>
<dbReference type="Gene3D" id="3.30.420.40">
    <property type="match status" value="2"/>
</dbReference>
<dbReference type="AlphaFoldDB" id="A0A177DJ63"/>
<organism evidence="1 2">
    <name type="scientific">Alternaria alternata</name>
    <name type="common">Alternaria rot fungus</name>
    <name type="synonym">Torula alternata</name>
    <dbReference type="NCBI Taxonomy" id="5599"/>
    <lineage>
        <taxon>Eukaryota</taxon>
        <taxon>Fungi</taxon>
        <taxon>Dikarya</taxon>
        <taxon>Ascomycota</taxon>
        <taxon>Pezizomycotina</taxon>
        <taxon>Dothideomycetes</taxon>
        <taxon>Pleosporomycetidae</taxon>
        <taxon>Pleosporales</taxon>
        <taxon>Pleosporineae</taxon>
        <taxon>Pleosporaceae</taxon>
        <taxon>Alternaria</taxon>
        <taxon>Alternaria sect. Alternaria</taxon>
        <taxon>Alternaria alternata complex</taxon>
    </lineage>
</organism>
<evidence type="ECO:0000313" key="2">
    <source>
        <dbReference type="Proteomes" id="UP000077248"/>
    </source>
</evidence>
<dbReference type="Proteomes" id="UP000077248">
    <property type="component" value="Unassembled WGS sequence"/>
</dbReference>
<dbReference type="CDD" id="cd10170">
    <property type="entry name" value="ASKHA_NBD_HSP70"/>
    <property type="match status" value="1"/>
</dbReference>
<dbReference type="PANTHER" id="PTHR42749:SF8">
    <property type="entry name" value="HSP70 FAMILY PROTEIN (AFU_ORTHOLOGUE AFUA_3G13740)"/>
    <property type="match status" value="1"/>
</dbReference>
<dbReference type="Gene3D" id="3.90.640.10">
    <property type="entry name" value="Actin, Chain A, domain 4"/>
    <property type="match status" value="1"/>
</dbReference>
<reference evidence="1 2" key="1">
    <citation type="submission" date="2016-05" db="EMBL/GenBank/DDBJ databases">
        <title>Comparative analysis of secretome profiles of manganese(II)-oxidizing ascomycete fungi.</title>
        <authorList>
            <consortium name="DOE Joint Genome Institute"/>
            <person name="Zeiner C.A."/>
            <person name="Purvine S.O."/>
            <person name="Zink E.M."/>
            <person name="Wu S."/>
            <person name="Pasa-Tolic L."/>
            <person name="Chaput D.L."/>
            <person name="Haridas S."/>
            <person name="Grigoriev I.V."/>
            <person name="Santelli C.M."/>
            <person name="Hansel C.M."/>
        </authorList>
    </citation>
    <scope>NUCLEOTIDE SEQUENCE [LARGE SCALE GENOMIC DNA]</scope>
    <source>
        <strain evidence="1 2">SRC1lrK2f</strain>
    </source>
</reference>